<evidence type="ECO:0000313" key="9">
    <source>
        <dbReference type="Proteomes" id="UP000316921"/>
    </source>
</evidence>
<dbReference type="Gene3D" id="3.20.20.80">
    <property type="entry name" value="Glycosidases"/>
    <property type="match status" value="1"/>
</dbReference>
<dbReference type="AlphaFoldDB" id="A0A518BIN5"/>
<evidence type="ECO:0000256" key="2">
    <source>
        <dbReference type="ARBA" id="ARBA00022729"/>
    </source>
</evidence>
<feature type="domain" description="Beta-hexosaminidase bacterial type N-terminal" evidence="7">
    <location>
        <begin position="32"/>
        <end position="88"/>
    </location>
</feature>
<dbReference type="InterPro" id="IPR017853">
    <property type="entry name" value="GH"/>
</dbReference>
<evidence type="ECO:0000256" key="4">
    <source>
        <dbReference type="ARBA" id="ARBA00023295"/>
    </source>
</evidence>
<evidence type="ECO:0000313" key="8">
    <source>
        <dbReference type="EMBL" id="QDU66825.1"/>
    </source>
</evidence>
<dbReference type="EC" id="3.2.1.52" evidence="8"/>
<dbReference type="GO" id="GO:0005975">
    <property type="term" value="P:carbohydrate metabolic process"/>
    <property type="evidence" value="ECO:0007669"/>
    <property type="project" value="InterPro"/>
</dbReference>
<dbReference type="PRINTS" id="PR00738">
    <property type="entry name" value="GLHYDRLASE20"/>
</dbReference>
<dbReference type="RefSeq" id="WP_145064628.1">
    <property type="nucleotide sequence ID" value="NZ_CP036287.1"/>
</dbReference>
<dbReference type="InterPro" id="IPR029018">
    <property type="entry name" value="Hex-like_dom2"/>
</dbReference>
<dbReference type="InterPro" id="IPR025705">
    <property type="entry name" value="Beta_hexosaminidase_sua/sub"/>
</dbReference>
<protein>
    <submittedName>
        <fullName evidence="8">Beta-hexosaminidase</fullName>
        <ecNumber evidence="8">3.2.1.52</ecNumber>
    </submittedName>
</protein>
<name>A0A518BIN5_9BACT</name>
<dbReference type="Pfam" id="PF00728">
    <property type="entry name" value="Glyco_hydro_20"/>
    <property type="match status" value="1"/>
</dbReference>
<keyword evidence="9" id="KW-1185">Reference proteome</keyword>
<sequence>MSDLRELDPLLVPAPSRLTRREGWRADHVADRRRDTRYAEEAYRLDVDEHGVLITALGEAGFARGEATLAQLRRQYGTRLPRLTIEDAPAWGERGYMLDVSRDRVPTNHFLVQLAERTAALKLNHLELYTEHTFAYRDHEEVWRAASPLTAADVRGLDALLASRSVRLAANQNCFGHLERWLRLPRYAPLAETLGCFVFEGIELQGPFSLCPTDGRSLPFVEGLLDELLENFSSRVVHVGCDETQDVGQGRSRAEVQAVGVFEVYRRHLDGVAAAARKRGFEPRFWADIALHFPDRLAELSADLVPVAWGYEPDHPFDAQAGALAASGRPFHLCCGTSAWRSFTGRTTERRANLAGCIAAAAVHGARGVQIAEWGDVGHRQVEPIGRLALAEFASRAWNPAAQPDPRAISLQVFGDESLRLADWLAELGDADRDLRAVSGVPEADGSPRRLTNATALFERLHPSGFPFRLPADPAPWHAALERLADLRAARPAVDAQLDAELDHALDQAELGARTGAGEPTGELPARVRAEHRRLWLAGSRPGGLEDSLAWWPRVDG</sequence>
<dbReference type="InterPro" id="IPR015882">
    <property type="entry name" value="HEX_bac_N"/>
</dbReference>
<evidence type="ECO:0000259" key="7">
    <source>
        <dbReference type="Pfam" id="PF02838"/>
    </source>
</evidence>
<reference evidence="8 9" key="1">
    <citation type="submission" date="2019-02" db="EMBL/GenBank/DDBJ databases">
        <title>Deep-cultivation of Planctomycetes and their phenomic and genomic characterization uncovers novel biology.</title>
        <authorList>
            <person name="Wiegand S."/>
            <person name="Jogler M."/>
            <person name="Boedeker C."/>
            <person name="Pinto D."/>
            <person name="Vollmers J."/>
            <person name="Rivas-Marin E."/>
            <person name="Kohn T."/>
            <person name="Peeters S.H."/>
            <person name="Heuer A."/>
            <person name="Rast P."/>
            <person name="Oberbeckmann S."/>
            <person name="Bunk B."/>
            <person name="Jeske O."/>
            <person name="Meyerdierks A."/>
            <person name="Storesund J.E."/>
            <person name="Kallscheuer N."/>
            <person name="Luecker S."/>
            <person name="Lage O.M."/>
            <person name="Pohl T."/>
            <person name="Merkel B.J."/>
            <person name="Hornburger P."/>
            <person name="Mueller R.-W."/>
            <person name="Bruemmer F."/>
            <person name="Labrenz M."/>
            <person name="Spormann A.M."/>
            <person name="Op den Camp H."/>
            <person name="Overmann J."/>
            <person name="Amann R."/>
            <person name="Jetten M.S.M."/>
            <person name="Mascher T."/>
            <person name="Medema M.H."/>
            <person name="Devos D.P."/>
            <person name="Kaster A.-K."/>
            <person name="Ovreas L."/>
            <person name="Rohde M."/>
            <person name="Galperin M.Y."/>
            <person name="Jogler C."/>
        </authorList>
    </citation>
    <scope>NUCLEOTIDE SEQUENCE [LARGE SCALE GENOMIC DNA]</scope>
    <source>
        <strain evidence="8 9">Pla133</strain>
    </source>
</reference>
<dbReference type="PANTHER" id="PTHR22600:SF26">
    <property type="entry name" value="BETA-N-ACETYLHEXOSAMINIDASE"/>
    <property type="match status" value="1"/>
</dbReference>
<evidence type="ECO:0000256" key="3">
    <source>
        <dbReference type="ARBA" id="ARBA00022801"/>
    </source>
</evidence>
<evidence type="ECO:0000259" key="6">
    <source>
        <dbReference type="Pfam" id="PF00728"/>
    </source>
</evidence>
<dbReference type="SUPFAM" id="SSF51445">
    <property type="entry name" value="(Trans)glycosidases"/>
    <property type="match status" value="1"/>
</dbReference>
<dbReference type="GO" id="GO:0016020">
    <property type="term" value="C:membrane"/>
    <property type="evidence" value="ECO:0007669"/>
    <property type="project" value="TreeGrafter"/>
</dbReference>
<proteinExistence type="inferred from homology"/>
<dbReference type="GO" id="GO:0004563">
    <property type="term" value="F:beta-N-acetylhexosaminidase activity"/>
    <property type="evidence" value="ECO:0007669"/>
    <property type="project" value="UniProtKB-EC"/>
</dbReference>
<evidence type="ECO:0000256" key="1">
    <source>
        <dbReference type="ARBA" id="ARBA00006285"/>
    </source>
</evidence>
<keyword evidence="3 8" id="KW-0378">Hydrolase</keyword>
<dbReference type="PANTHER" id="PTHR22600">
    <property type="entry name" value="BETA-HEXOSAMINIDASE"/>
    <property type="match status" value="1"/>
</dbReference>
<feature type="active site" description="Proton donor" evidence="5">
    <location>
        <position position="243"/>
    </location>
</feature>
<dbReference type="KEGG" id="pbap:Pla133_19010"/>
<keyword evidence="2" id="KW-0732">Signal</keyword>
<gene>
    <name evidence="8" type="primary">exo I</name>
    <name evidence="8" type="ORF">Pla133_19010</name>
</gene>
<dbReference type="Proteomes" id="UP000316921">
    <property type="component" value="Chromosome"/>
</dbReference>
<feature type="domain" description="Glycoside hydrolase family 20 catalytic" evidence="6">
    <location>
        <begin position="94"/>
        <end position="291"/>
    </location>
</feature>
<evidence type="ECO:0000256" key="5">
    <source>
        <dbReference type="PIRSR" id="PIRSR625705-1"/>
    </source>
</evidence>
<dbReference type="EMBL" id="CP036287">
    <property type="protein sequence ID" value="QDU66825.1"/>
    <property type="molecule type" value="Genomic_DNA"/>
</dbReference>
<accession>A0A518BIN5</accession>
<dbReference type="InterPro" id="IPR015883">
    <property type="entry name" value="Glyco_hydro_20_cat"/>
</dbReference>
<comment type="similarity">
    <text evidence="1">Belongs to the glycosyl hydrolase 20 family.</text>
</comment>
<dbReference type="Pfam" id="PF02838">
    <property type="entry name" value="Glyco_hydro_20b"/>
    <property type="match status" value="1"/>
</dbReference>
<dbReference type="SUPFAM" id="SSF55545">
    <property type="entry name" value="beta-N-acetylhexosaminidase-like domain"/>
    <property type="match status" value="1"/>
</dbReference>
<dbReference type="GO" id="GO:0030203">
    <property type="term" value="P:glycosaminoglycan metabolic process"/>
    <property type="evidence" value="ECO:0007669"/>
    <property type="project" value="TreeGrafter"/>
</dbReference>
<organism evidence="8 9">
    <name type="scientific">Engelhardtia mirabilis</name>
    <dbReference type="NCBI Taxonomy" id="2528011"/>
    <lineage>
        <taxon>Bacteria</taxon>
        <taxon>Pseudomonadati</taxon>
        <taxon>Planctomycetota</taxon>
        <taxon>Planctomycetia</taxon>
        <taxon>Planctomycetia incertae sedis</taxon>
        <taxon>Engelhardtia</taxon>
    </lineage>
</organism>
<dbReference type="Gene3D" id="3.30.379.10">
    <property type="entry name" value="Chitobiase/beta-hexosaminidase domain 2-like"/>
    <property type="match status" value="1"/>
</dbReference>
<keyword evidence="4 8" id="KW-0326">Glycosidase</keyword>